<organism evidence="2 3">
    <name type="scientific">Aegilops tauschii subsp. strangulata</name>
    <name type="common">Goatgrass</name>
    <dbReference type="NCBI Taxonomy" id="200361"/>
    <lineage>
        <taxon>Eukaryota</taxon>
        <taxon>Viridiplantae</taxon>
        <taxon>Streptophyta</taxon>
        <taxon>Embryophyta</taxon>
        <taxon>Tracheophyta</taxon>
        <taxon>Spermatophyta</taxon>
        <taxon>Magnoliopsida</taxon>
        <taxon>Liliopsida</taxon>
        <taxon>Poales</taxon>
        <taxon>Poaceae</taxon>
        <taxon>BOP clade</taxon>
        <taxon>Pooideae</taxon>
        <taxon>Triticodae</taxon>
        <taxon>Triticeae</taxon>
        <taxon>Triticinae</taxon>
        <taxon>Aegilops</taxon>
    </lineage>
</organism>
<dbReference type="PANTHER" id="PTHR47165:SF4">
    <property type="entry name" value="OS03G0429900 PROTEIN"/>
    <property type="match status" value="1"/>
</dbReference>
<protein>
    <recommendedName>
        <fullName evidence="1">Replication protein A 70 kDa DNA-binding subunit B/D first OB fold domain-containing protein</fullName>
    </recommendedName>
</protein>
<dbReference type="EnsemblPlants" id="AET5Gv20287000.4">
    <property type="protein sequence ID" value="AET5Gv20287000.4"/>
    <property type="gene ID" value="AET5Gv20287000"/>
</dbReference>
<sequence>MIMWESINPTTDELISLDMILMDEEGQTIHAFTWKNLIDTFRSKIKEQSIYAFNNLKVVESMKCRPTSNENKIFFAYNTKVKEVKGSAEVFPDFYFSFTTKETLQERAEKDIQCAGML</sequence>
<dbReference type="InterPro" id="IPR003871">
    <property type="entry name" value="RFA1B/D_OB_1st"/>
</dbReference>
<reference evidence="2" key="4">
    <citation type="submission" date="2019-03" db="UniProtKB">
        <authorList>
            <consortium name="EnsemblPlants"/>
        </authorList>
    </citation>
    <scope>IDENTIFICATION</scope>
</reference>
<evidence type="ECO:0000313" key="3">
    <source>
        <dbReference type="Proteomes" id="UP000015105"/>
    </source>
</evidence>
<reference evidence="3" key="1">
    <citation type="journal article" date="2014" name="Science">
        <title>Ancient hybridizations among the ancestral genomes of bread wheat.</title>
        <authorList>
            <consortium name="International Wheat Genome Sequencing Consortium,"/>
            <person name="Marcussen T."/>
            <person name="Sandve S.R."/>
            <person name="Heier L."/>
            <person name="Spannagl M."/>
            <person name="Pfeifer M."/>
            <person name="Jakobsen K.S."/>
            <person name="Wulff B.B."/>
            <person name="Steuernagel B."/>
            <person name="Mayer K.F."/>
            <person name="Olsen O.A."/>
        </authorList>
    </citation>
    <scope>NUCLEOTIDE SEQUENCE [LARGE SCALE GENOMIC DNA]</scope>
    <source>
        <strain evidence="3">cv. AL8/78</strain>
    </source>
</reference>
<dbReference type="Gramene" id="AET5Gv20287000.4">
    <property type="protein sequence ID" value="AET5Gv20287000.4"/>
    <property type="gene ID" value="AET5Gv20287000"/>
</dbReference>
<dbReference type="Pfam" id="PF02721">
    <property type="entry name" value="DUF223"/>
    <property type="match status" value="1"/>
</dbReference>
<reference evidence="2" key="5">
    <citation type="journal article" date="2021" name="G3 (Bethesda)">
        <title>Aegilops tauschii genome assembly Aet v5.0 features greater sequence contiguity and improved annotation.</title>
        <authorList>
            <person name="Wang L."/>
            <person name="Zhu T."/>
            <person name="Rodriguez J.C."/>
            <person name="Deal K.R."/>
            <person name="Dubcovsky J."/>
            <person name="McGuire P.E."/>
            <person name="Lux T."/>
            <person name="Spannagl M."/>
            <person name="Mayer K.F.X."/>
            <person name="Baldrich P."/>
            <person name="Meyers B.C."/>
            <person name="Huo N."/>
            <person name="Gu Y.Q."/>
            <person name="Zhou H."/>
            <person name="Devos K.M."/>
            <person name="Bennetzen J.L."/>
            <person name="Unver T."/>
            <person name="Budak H."/>
            <person name="Gulick P.J."/>
            <person name="Galiba G."/>
            <person name="Kalapos B."/>
            <person name="Nelson D.R."/>
            <person name="Li P."/>
            <person name="You F.M."/>
            <person name="Luo M.C."/>
            <person name="Dvorak J."/>
        </authorList>
    </citation>
    <scope>NUCLEOTIDE SEQUENCE [LARGE SCALE GENOMIC DNA]</scope>
    <source>
        <strain evidence="2">cv. AL8/78</strain>
    </source>
</reference>
<dbReference type="CDD" id="cd04480">
    <property type="entry name" value="RPA1_DBD_A_like"/>
    <property type="match status" value="1"/>
</dbReference>
<evidence type="ECO:0000259" key="1">
    <source>
        <dbReference type="Pfam" id="PF02721"/>
    </source>
</evidence>
<reference evidence="3" key="2">
    <citation type="journal article" date="2017" name="Nat. Plants">
        <title>The Aegilops tauschii genome reveals multiple impacts of transposons.</title>
        <authorList>
            <person name="Zhao G."/>
            <person name="Zou C."/>
            <person name="Li K."/>
            <person name="Wang K."/>
            <person name="Li T."/>
            <person name="Gao L."/>
            <person name="Zhang X."/>
            <person name="Wang H."/>
            <person name="Yang Z."/>
            <person name="Liu X."/>
            <person name="Jiang W."/>
            <person name="Mao L."/>
            <person name="Kong X."/>
            <person name="Jiao Y."/>
            <person name="Jia J."/>
        </authorList>
    </citation>
    <scope>NUCLEOTIDE SEQUENCE [LARGE SCALE GENOMIC DNA]</scope>
    <source>
        <strain evidence="3">cv. AL8/78</strain>
    </source>
</reference>
<dbReference type="Proteomes" id="UP000015105">
    <property type="component" value="Chromosome 5D"/>
</dbReference>
<reference evidence="2" key="3">
    <citation type="journal article" date="2017" name="Nature">
        <title>Genome sequence of the progenitor of the wheat D genome Aegilops tauschii.</title>
        <authorList>
            <person name="Luo M.C."/>
            <person name="Gu Y.Q."/>
            <person name="Puiu D."/>
            <person name="Wang H."/>
            <person name="Twardziok S.O."/>
            <person name="Deal K.R."/>
            <person name="Huo N."/>
            <person name="Zhu T."/>
            <person name="Wang L."/>
            <person name="Wang Y."/>
            <person name="McGuire P.E."/>
            <person name="Liu S."/>
            <person name="Long H."/>
            <person name="Ramasamy R.K."/>
            <person name="Rodriguez J.C."/>
            <person name="Van S.L."/>
            <person name="Yuan L."/>
            <person name="Wang Z."/>
            <person name="Xia Z."/>
            <person name="Xiao L."/>
            <person name="Anderson O.D."/>
            <person name="Ouyang S."/>
            <person name="Liang Y."/>
            <person name="Zimin A.V."/>
            <person name="Pertea G."/>
            <person name="Qi P."/>
            <person name="Bennetzen J.L."/>
            <person name="Dai X."/>
            <person name="Dawson M.W."/>
            <person name="Muller H.G."/>
            <person name="Kugler K."/>
            <person name="Rivarola-Duarte L."/>
            <person name="Spannagl M."/>
            <person name="Mayer K.F.X."/>
            <person name="Lu F.H."/>
            <person name="Bevan M.W."/>
            <person name="Leroy P."/>
            <person name="Li P."/>
            <person name="You F.M."/>
            <person name="Sun Q."/>
            <person name="Liu Z."/>
            <person name="Lyons E."/>
            <person name="Wicker T."/>
            <person name="Salzberg S.L."/>
            <person name="Devos K.M."/>
            <person name="Dvorak J."/>
        </authorList>
    </citation>
    <scope>NUCLEOTIDE SEQUENCE [LARGE SCALE GENOMIC DNA]</scope>
    <source>
        <strain evidence="2">cv. AL8/78</strain>
    </source>
</reference>
<accession>A0A453K4I1</accession>
<dbReference type="SUPFAM" id="SSF50249">
    <property type="entry name" value="Nucleic acid-binding proteins"/>
    <property type="match status" value="1"/>
</dbReference>
<keyword evidence="3" id="KW-1185">Reference proteome</keyword>
<proteinExistence type="predicted"/>
<evidence type="ECO:0000313" key="2">
    <source>
        <dbReference type="EnsemblPlants" id="AET5Gv20287000.4"/>
    </source>
</evidence>
<feature type="domain" description="Replication protein A 70 kDa DNA-binding subunit B/D first OB fold" evidence="1">
    <location>
        <begin position="13"/>
        <end position="83"/>
    </location>
</feature>
<dbReference type="InterPro" id="IPR012340">
    <property type="entry name" value="NA-bd_OB-fold"/>
</dbReference>
<dbReference type="Gene3D" id="2.40.50.140">
    <property type="entry name" value="Nucleic acid-binding proteins"/>
    <property type="match status" value="1"/>
</dbReference>
<name>A0A453K4I1_AEGTS</name>
<dbReference type="AlphaFoldDB" id="A0A453K4I1"/>
<dbReference type="PANTHER" id="PTHR47165">
    <property type="entry name" value="OS03G0429900 PROTEIN"/>
    <property type="match status" value="1"/>
</dbReference>